<dbReference type="Proteomes" id="UP001229081">
    <property type="component" value="Unassembled WGS sequence"/>
</dbReference>
<dbReference type="GO" id="GO:0043041">
    <property type="term" value="P:amino acid activation for nonribosomal peptide biosynthetic process"/>
    <property type="evidence" value="ECO:0007669"/>
    <property type="project" value="TreeGrafter"/>
</dbReference>
<dbReference type="GO" id="GO:0031177">
    <property type="term" value="F:phosphopantetheine binding"/>
    <property type="evidence" value="ECO:0007669"/>
    <property type="project" value="InterPro"/>
</dbReference>
<gene>
    <name evidence="5" type="ORF">QXL92_03865</name>
</gene>
<dbReference type="GO" id="GO:0003824">
    <property type="term" value="F:catalytic activity"/>
    <property type="evidence" value="ECO:0007669"/>
    <property type="project" value="InterPro"/>
</dbReference>
<dbReference type="GO" id="GO:0008610">
    <property type="term" value="P:lipid biosynthetic process"/>
    <property type="evidence" value="ECO:0007669"/>
    <property type="project" value="UniProtKB-ARBA"/>
</dbReference>
<dbReference type="PANTHER" id="PTHR45527:SF1">
    <property type="entry name" value="FATTY ACID SYNTHASE"/>
    <property type="match status" value="1"/>
</dbReference>
<dbReference type="InterPro" id="IPR001242">
    <property type="entry name" value="Condensation_dom"/>
</dbReference>
<dbReference type="InterPro" id="IPR006162">
    <property type="entry name" value="Ppantetheine_attach_site"/>
</dbReference>
<dbReference type="SUPFAM" id="SSF47336">
    <property type="entry name" value="ACP-like"/>
    <property type="match status" value="2"/>
</dbReference>
<evidence type="ECO:0000256" key="3">
    <source>
        <dbReference type="ARBA" id="ARBA00022553"/>
    </source>
</evidence>
<dbReference type="PROSITE" id="PS00455">
    <property type="entry name" value="AMP_BINDING"/>
    <property type="match status" value="1"/>
</dbReference>
<evidence type="ECO:0000256" key="1">
    <source>
        <dbReference type="ARBA" id="ARBA00001957"/>
    </source>
</evidence>
<dbReference type="Pfam" id="PF00550">
    <property type="entry name" value="PP-binding"/>
    <property type="match status" value="2"/>
</dbReference>
<accession>A0AAJ1RYH5</accession>
<evidence type="ECO:0000313" key="6">
    <source>
        <dbReference type="Proteomes" id="UP001229081"/>
    </source>
</evidence>
<proteinExistence type="predicted"/>
<dbReference type="SMART" id="SM00823">
    <property type="entry name" value="PKS_PP"/>
    <property type="match status" value="2"/>
</dbReference>
<dbReference type="GO" id="GO:0005829">
    <property type="term" value="C:cytosol"/>
    <property type="evidence" value="ECO:0007669"/>
    <property type="project" value="TreeGrafter"/>
</dbReference>
<dbReference type="Gene3D" id="2.30.38.10">
    <property type="entry name" value="Luciferase, Domain 3"/>
    <property type="match status" value="1"/>
</dbReference>
<feature type="domain" description="Carrier" evidence="4">
    <location>
        <begin position="987"/>
        <end position="1062"/>
    </location>
</feature>
<dbReference type="InterPro" id="IPR023213">
    <property type="entry name" value="CAT-like_dom_sf"/>
</dbReference>
<dbReference type="FunFam" id="1.10.1200.10:FF:000016">
    <property type="entry name" value="Non-ribosomal peptide synthase"/>
    <property type="match status" value="1"/>
</dbReference>
<sequence>MADARTVQERRRELLRQRIAESGLATAESAPQTVISAGERYKLSAGQRRMWFVQAMNPSDATLNICVAYRLTGVLDEARLRAAFADVVARHAILRTTYGVDAEGEPYQIFRDDVDIPWRAQDVSGERQAQQIEALAHSEFGRPFDLTKELPLRMTLARTAPDEFVLLLVAHHICWDDDCWAVFFGELSAAYGSSAMATGEPPQYVAVEVLNESPDCADADVEYWRKSLSPVPDPLELPGAAAPNPSTRAGHRAAALPPDLSIRLEGVAREHSATPFMVLLAAYGALVRRYTGAADFLVSIPVTGRRAATEGALGYFGNTLLLRIRVRPEDTFASLVGTVRDSCLEAFAHQSVGLDRVVRELNPERSAGHDGLDRLVQLGFSMRKSVAGLHFAGVSTRQLELSAVSAPIPLALAVVLDPQGLSTEFEYQTDVLGDELVGQLLRHYRQLLTSALREPGLRVDSLELLEADEREAILTQSHGVLVARPASTAVAALESAAAATPDAVAVVFEDTELSYAQLHARANQLAHWLIGNGIGPDDIVGLRMTTSVDFVVAMLAVLKAGAAYLPIDPAFPPERIGYLLADAGPALVIGHEDFAAAERAAAPLSSAAPTDTDRRCPLRPEHLAYVIYTSGSTGQPKGVAVPHHAIAEHMAGFLEEWSLTAADRLLQTSSVSFDASVMETFAPLSIGARLIVPKADAFSEVSYVADLISRHGVTVLHMVPSMLSTLLLLPQASQWRQLRHVPVGGEALPGEVADRFAGHFDATLRNHYGPTEAVICATHMPVAGRQGPGVVPIGVPNQNVYTYVLDRELQPVPAEVVGELYLGGAQLARGYLGRPGLTAQRFVADPFNSGMRLYRTGDLVRRNLAGNLEFVGRADEQVKVRGFRIELGEVESVIAAHPAVRHCLVLAEETGAGSRLVAYLVPAAGPDGLPIALDVNDIHVHAATMLPQYMVPTAAAVISEIPLTVHGKLDKRALPAPTPVNARSYRAPATPTERRVCSIFGHLFGLERVGADDSFFDLGGHSLLAARLVAQIRAEIGVDCSVRTVFDAPTPAGLAALLVEQFRDVFGIDLDGMDLDEDFGAELAPGQSGRPELVATIRPERPPLSYSQLAMWFQHRMRGPNDVFNLGLTLRLTGPLDIAALTASLNDVVARHEALRTVFVEHEGIPYQSVRPTLKLELPVTEIGADRADATTANLRRYLFDLTSGPLIRPTLLVLDPDTHVLVVLIHHIVTDHNSLGVIYEDLVAAYRARATGRAPQWDPLPLQFVDYALWQRDTFDVPGEWAAAELAHWGEALAGLPAEIPMAADHPRPPVVGQRAEVVTFTVPAAQRARLTQLADHTGASEFMVYQAALAVLLHRVGGGTDIAVGTPVASRDDLAVAKVDGPFANVLALRNDLTGDPSLRGMLARCRATTLDALSHQELPIDRLVEALNPPRSSARNHPFFQCSLHFRTEDWAQAPRELASGATTVVPIPMEFEVSLLDLDVSVSVQPDGGLEVRLLASADLYEPQTVRHLADAFSAVLDAFVTAPDRPVSELELLPSDVMDALLAPPAPEPAQTAKAVGSPETEQALIGLLEELLEISGVDREDNFFALGGDSVIAVQMSARANAVGLALAPAMVFEHLTLAEVAGAVDAAANLAAAQADTPERGFQSAPMSASGLDADALAALNASWQQQ</sequence>
<dbReference type="InterPro" id="IPR010071">
    <property type="entry name" value="AA_adenyl_dom"/>
</dbReference>
<dbReference type="Gene3D" id="1.10.1200.10">
    <property type="entry name" value="ACP-like"/>
    <property type="match status" value="2"/>
</dbReference>
<dbReference type="NCBIfam" id="TIGR01733">
    <property type="entry name" value="AA-adenyl-dom"/>
    <property type="match status" value="1"/>
</dbReference>
<dbReference type="GO" id="GO:0072330">
    <property type="term" value="P:monocarboxylic acid biosynthetic process"/>
    <property type="evidence" value="ECO:0007669"/>
    <property type="project" value="UniProtKB-ARBA"/>
</dbReference>
<dbReference type="Gene3D" id="3.30.559.30">
    <property type="entry name" value="Nonribosomal peptide synthetase, condensation domain"/>
    <property type="match status" value="2"/>
</dbReference>
<name>A0AAJ1RYH5_9MYCO</name>
<dbReference type="Gene3D" id="3.30.559.10">
    <property type="entry name" value="Chloramphenicol acetyltransferase-like domain"/>
    <property type="match status" value="2"/>
</dbReference>
<dbReference type="EMBL" id="JAUFSA010000001">
    <property type="protein sequence ID" value="MDP7733888.1"/>
    <property type="molecule type" value="Genomic_DNA"/>
</dbReference>
<comment type="caution">
    <text evidence="5">The sequence shown here is derived from an EMBL/GenBank/DDBJ whole genome shotgun (WGS) entry which is preliminary data.</text>
</comment>
<evidence type="ECO:0000313" key="5">
    <source>
        <dbReference type="EMBL" id="MDP7733888.1"/>
    </source>
</evidence>
<keyword evidence="3" id="KW-0597">Phosphoprotein</keyword>
<dbReference type="SUPFAM" id="SSF56801">
    <property type="entry name" value="Acetyl-CoA synthetase-like"/>
    <property type="match status" value="1"/>
</dbReference>
<dbReference type="InterPro" id="IPR020845">
    <property type="entry name" value="AMP-binding_CS"/>
</dbReference>
<feature type="domain" description="Carrier" evidence="4">
    <location>
        <begin position="1561"/>
        <end position="1635"/>
    </location>
</feature>
<evidence type="ECO:0000256" key="2">
    <source>
        <dbReference type="ARBA" id="ARBA00022450"/>
    </source>
</evidence>
<dbReference type="FunFam" id="3.40.50.980:FF:000001">
    <property type="entry name" value="Non-ribosomal peptide synthetase"/>
    <property type="match status" value="1"/>
</dbReference>
<dbReference type="CDD" id="cd05930">
    <property type="entry name" value="A_NRPS"/>
    <property type="match status" value="1"/>
</dbReference>
<reference evidence="5" key="1">
    <citation type="submission" date="2023-06" db="EMBL/GenBank/DDBJ databases">
        <title>Identification of two novel mycobacterium reveal diversities and complexities of Mycobacterium gordonae clade.</title>
        <authorList>
            <person name="Matsumoto Y."/>
            <person name="Nakamura S."/>
            <person name="Motooka D."/>
            <person name="Fukushima K."/>
        </authorList>
    </citation>
    <scope>NUCLEOTIDE SEQUENCE</scope>
    <source>
        <strain evidence="5">TY812</strain>
    </source>
</reference>
<dbReference type="Gene3D" id="3.40.50.980">
    <property type="match status" value="2"/>
</dbReference>
<comment type="cofactor">
    <cofactor evidence="1">
        <name>pantetheine 4'-phosphate</name>
        <dbReference type="ChEBI" id="CHEBI:47942"/>
    </cofactor>
</comment>
<organism evidence="5 6">
    <name type="scientific">Mycobacterium paragordonae</name>
    <dbReference type="NCBI Taxonomy" id="1389713"/>
    <lineage>
        <taxon>Bacteria</taxon>
        <taxon>Bacillati</taxon>
        <taxon>Actinomycetota</taxon>
        <taxon>Actinomycetes</taxon>
        <taxon>Mycobacteriales</taxon>
        <taxon>Mycobacteriaceae</taxon>
        <taxon>Mycobacterium</taxon>
    </lineage>
</organism>
<dbReference type="FunFam" id="3.40.50.12780:FF:000012">
    <property type="entry name" value="Non-ribosomal peptide synthetase"/>
    <property type="match status" value="1"/>
</dbReference>
<protein>
    <submittedName>
        <fullName evidence="5">Amino acid adenylation domain-containing protein</fullName>
    </submittedName>
</protein>
<dbReference type="InterPro" id="IPR020806">
    <property type="entry name" value="PKS_PP-bd"/>
</dbReference>
<dbReference type="RefSeq" id="WP_306254710.1">
    <property type="nucleotide sequence ID" value="NZ_JAUFSA010000001.1"/>
</dbReference>
<dbReference type="InterPro" id="IPR045851">
    <property type="entry name" value="AMP-bd_C_sf"/>
</dbReference>
<dbReference type="InterPro" id="IPR036736">
    <property type="entry name" value="ACP-like_sf"/>
</dbReference>
<dbReference type="Pfam" id="PF00501">
    <property type="entry name" value="AMP-binding"/>
    <property type="match status" value="1"/>
</dbReference>
<dbReference type="InterPro" id="IPR000873">
    <property type="entry name" value="AMP-dep_synth/lig_dom"/>
</dbReference>
<dbReference type="GO" id="GO:0044550">
    <property type="term" value="P:secondary metabolite biosynthetic process"/>
    <property type="evidence" value="ECO:0007669"/>
    <property type="project" value="TreeGrafter"/>
</dbReference>
<evidence type="ECO:0000259" key="4">
    <source>
        <dbReference type="PROSITE" id="PS50075"/>
    </source>
</evidence>
<dbReference type="PANTHER" id="PTHR45527">
    <property type="entry name" value="NONRIBOSOMAL PEPTIDE SYNTHETASE"/>
    <property type="match status" value="1"/>
</dbReference>
<dbReference type="SUPFAM" id="SSF52777">
    <property type="entry name" value="CoA-dependent acyltransferases"/>
    <property type="match status" value="4"/>
</dbReference>
<dbReference type="Pfam" id="PF00668">
    <property type="entry name" value="Condensation"/>
    <property type="match status" value="2"/>
</dbReference>
<dbReference type="PROSITE" id="PS50075">
    <property type="entry name" value="CARRIER"/>
    <property type="match status" value="2"/>
</dbReference>
<dbReference type="PROSITE" id="PS00012">
    <property type="entry name" value="PHOSPHOPANTETHEINE"/>
    <property type="match status" value="2"/>
</dbReference>
<dbReference type="InterPro" id="IPR025110">
    <property type="entry name" value="AMP-bd_C"/>
</dbReference>
<dbReference type="Gene3D" id="3.30.300.30">
    <property type="match status" value="1"/>
</dbReference>
<dbReference type="Pfam" id="PF13193">
    <property type="entry name" value="AMP-binding_C"/>
    <property type="match status" value="1"/>
</dbReference>
<dbReference type="CDD" id="cd19531">
    <property type="entry name" value="LCL_NRPS-like"/>
    <property type="match status" value="1"/>
</dbReference>
<keyword evidence="2" id="KW-0596">Phosphopantetheine</keyword>
<dbReference type="InterPro" id="IPR009081">
    <property type="entry name" value="PP-bd_ACP"/>
</dbReference>